<organism evidence="4">
    <name type="scientific">hydrothermal vent metagenome</name>
    <dbReference type="NCBI Taxonomy" id="652676"/>
    <lineage>
        <taxon>unclassified sequences</taxon>
        <taxon>metagenomes</taxon>
        <taxon>ecological metagenomes</taxon>
    </lineage>
</organism>
<evidence type="ECO:0000313" key="4">
    <source>
        <dbReference type="EMBL" id="SFV84726.1"/>
    </source>
</evidence>
<evidence type="ECO:0000313" key="3">
    <source>
        <dbReference type="EMBL" id="SFV82308.1"/>
    </source>
</evidence>
<dbReference type="InterPro" id="IPR002068">
    <property type="entry name" value="A-crystallin/Hsp20_dom"/>
</dbReference>
<accession>A0A1W1DSK9</accession>
<dbReference type="AlphaFoldDB" id="A0A1W1DSK9"/>
<protein>
    <submittedName>
        <fullName evidence="4">Heat shock protein, Hsp20 family</fullName>
    </submittedName>
</protein>
<proteinExistence type="predicted"/>
<dbReference type="EMBL" id="FPHT01000055">
    <property type="protein sequence ID" value="SFV80143.1"/>
    <property type="molecule type" value="Genomic_DNA"/>
</dbReference>
<reference evidence="4" key="1">
    <citation type="submission" date="2016-10" db="EMBL/GenBank/DDBJ databases">
        <authorList>
            <person name="de Groot N.N."/>
        </authorList>
    </citation>
    <scope>NUCLEOTIDE SEQUENCE</scope>
</reference>
<name>A0A1W1DSK9_9ZZZZ</name>
<dbReference type="Pfam" id="PF00011">
    <property type="entry name" value="HSP20"/>
    <property type="match status" value="1"/>
</dbReference>
<evidence type="ECO:0000313" key="2">
    <source>
        <dbReference type="EMBL" id="SFV80143.1"/>
    </source>
</evidence>
<sequence>MSLTLMRPFAEMDEMFEHFDHPLGEFEKGDWMPAVDIEEDDKSYMVRAELPGVHKDDVHVTIENNVLTIKGEKKVEIEDTKRHRMERSYGSFVRSFTLPQTVKTTNIKAEFVDGVLSLTITKVAKVTPKQIEVKIK</sequence>
<dbReference type="InterPro" id="IPR031107">
    <property type="entry name" value="Small_HSP"/>
</dbReference>
<dbReference type="EMBL" id="FPHV01000176">
    <property type="protein sequence ID" value="SFV82308.1"/>
    <property type="molecule type" value="Genomic_DNA"/>
</dbReference>
<dbReference type="Gene3D" id="2.60.40.790">
    <property type="match status" value="1"/>
</dbReference>
<feature type="domain" description="SHSP" evidence="1">
    <location>
        <begin position="26"/>
        <end position="136"/>
    </location>
</feature>
<dbReference type="EMBL" id="FPHX01000118">
    <property type="protein sequence ID" value="SFV84726.1"/>
    <property type="molecule type" value="Genomic_DNA"/>
</dbReference>
<keyword evidence="4" id="KW-0346">Stress response</keyword>
<dbReference type="PROSITE" id="PS01031">
    <property type="entry name" value="SHSP"/>
    <property type="match status" value="1"/>
</dbReference>
<gene>
    <name evidence="2" type="ORF">MNB_SUP05-12-515</name>
    <name evidence="3" type="ORF">MNB_SUP05-6-935</name>
    <name evidence="4" type="ORF">MNB_SUP05-9-872</name>
</gene>
<dbReference type="SUPFAM" id="SSF49764">
    <property type="entry name" value="HSP20-like chaperones"/>
    <property type="match status" value="1"/>
</dbReference>
<evidence type="ECO:0000259" key="1">
    <source>
        <dbReference type="PROSITE" id="PS01031"/>
    </source>
</evidence>
<dbReference type="CDD" id="cd06464">
    <property type="entry name" value="ACD_sHsps-like"/>
    <property type="match status" value="1"/>
</dbReference>
<dbReference type="PANTHER" id="PTHR11527">
    <property type="entry name" value="HEAT-SHOCK PROTEIN 20 FAMILY MEMBER"/>
    <property type="match status" value="1"/>
</dbReference>
<dbReference type="InterPro" id="IPR008978">
    <property type="entry name" value="HSP20-like_chaperone"/>
</dbReference>